<dbReference type="Proteomes" id="UP000275747">
    <property type="component" value="Chromosome"/>
</dbReference>
<dbReference type="EMBL" id="LRHK01000001">
    <property type="protein sequence ID" value="KWX18041.1"/>
    <property type="molecule type" value="Genomic_DNA"/>
</dbReference>
<dbReference type="Proteomes" id="UP000070452">
    <property type="component" value="Unassembled WGS sequence"/>
</dbReference>
<proteinExistence type="predicted"/>
<protein>
    <recommendedName>
        <fullName evidence="5">Head-tail adaptor protein</fullName>
    </recommendedName>
</protein>
<evidence type="ECO:0000313" key="4">
    <source>
        <dbReference type="Proteomes" id="UP000275747"/>
    </source>
</evidence>
<dbReference type="EMBL" id="CP033041">
    <property type="protein sequence ID" value="AYM73567.1"/>
    <property type="molecule type" value="Genomic_DNA"/>
</dbReference>
<evidence type="ECO:0000313" key="1">
    <source>
        <dbReference type="EMBL" id="AYM73567.1"/>
    </source>
</evidence>
<organism evidence="2 3">
    <name type="scientific">Enterococcus faecium</name>
    <name type="common">Streptococcus faecium</name>
    <dbReference type="NCBI Taxonomy" id="1352"/>
    <lineage>
        <taxon>Bacteria</taxon>
        <taxon>Bacillati</taxon>
        <taxon>Bacillota</taxon>
        <taxon>Bacilli</taxon>
        <taxon>Lactobacillales</taxon>
        <taxon>Enterococcaceae</taxon>
        <taxon>Enterococcus</taxon>
    </lineage>
</organism>
<name>A0A132P6T6_ENTFC</name>
<evidence type="ECO:0008006" key="5">
    <source>
        <dbReference type="Google" id="ProtNLM"/>
    </source>
</evidence>
<dbReference type="RefSeq" id="WP_002293014.1">
    <property type="nucleotide sequence ID" value="NZ_AP027294.1"/>
</dbReference>
<evidence type="ECO:0000313" key="2">
    <source>
        <dbReference type="EMBL" id="KWX18041.1"/>
    </source>
</evidence>
<sequence length="108" mass="12317">MRFTDEIIFVKRSSDSKYDPDLGEWVEGKPERTRTEANVTDIGTDRSVTIFGSVEEGAKVIRTQPLFSIPTFDYIEIEGKTWQQKTARNPAYRNSLIVQEVVLDEGTT</sequence>
<dbReference type="AlphaFoldDB" id="A0A132P6T6"/>
<gene>
    <name evidence="2" type="ORF">AWT83_05990</name>
    <name evidence="1" type="ORF">D9Z05_10060</name>
</gene>
<reference evidence="2 3" key="1">
    <citation type="submission" date="2016-01" db="EMBL/GenBank/DDBJ databases">
        <title>Molecular Mechanisms for transfer of large genomic segments between Enterococcus faecium strains.</title>
        <authorList>
            <person name="Garcia-Solache M.A."/>
            <person name="Lebreton F."/>
            <person name="Mclaughlin R.E."/>
            <person name="Whiteaker J.D."/>
            <person name="Gilmore M.S."/>
            <person name="Rice L.B."/>
        </authorList>
    </citation>
    <scope>NUCLEOTIDE SEQUENCE [LARGE SCALE GENOMIC DNA]</scope>
    <source>
        <strain evidence="2 3">D344RRF x C68</strain>
    </source>
</reference>
<accession>A0A132P6T6</accession>
<evidence type="ECO:0000313" key="3">
    <source>
        <dbReference type="Proteomes" id="UP000070452"/>
    </source>
</evidence>
<reference evidence="1 4" key="2">
    <citation type="submission" date="2018-10" db="EMBL/GenBank/DDBJ databases">
        <title>Escaping from acidified nitrite in gastric host defense: Transcriptomic basis for resistance to free nitrous acid in Enterococcus faecalis.</title>
        <authorList>
            <person name="Yu Z."/>
            <person name="Shi D."/>
            <person name="Liu W."/>
            <person name="Meng F."/>
        </authorList>
    </citation>
    <scope>NUCLEOTIDE SEQUENCE [LARGE SCALE GENOMIC DNA]</scope>
    <source>
        <strain evidence="1 4">JE1</strain>
    </source>
</reference>